<dbReference type="PANTHER" id="PTHR24096:SF422">
    <property type="entry name" value="BCDNA.GH02901"/>
    <property type="match status" value="1"/>
</dbReference>
<keyword evidence="3" id="KW-0067">ATP-binding</keyword>
<accession>A0AAD5UP24</accession>
<evidence type="ECO:0000256" key="2">
    <source>
        <dbReference type="ARBA" id="ARBA00022741"/>
    </source>
</evidence>
<evidence type="ECO:0000313" key="7">
    <source>
        <dbReference type="Proteomes" id="UP001210925"/>
    </source>
</evidence>
<dbReference type="EMBL" id="JADGKB010000010">
    <property type="protein sequence ID" value="KAJ3260630.1"/>
    <property type="molecule type" value="Genomic_DNA"/>
</dbReference>
<dbReference type="Pfam" id="PF13193">
    <property type="entry name" value="AMP-binding_C"/>
    <property type="match status" value="1"/>
</dbReference>
<evidence type="ECO:0000259" key="4">
    <source>
        <dbReference type="Pfam" id="PF00501"/>
    </source>
</evidence>
<evidence type="ECO:0000256" key="3">
    <source>
        <dbReference type="ARBA" id="ARBA00022840"/>
    </source>
</evidence>
<dbReference type="Pfam" id="PF00501">
    <property type="entry name" value="AMP-binding"/>
    <property type="match status" value="1"/>
</dbReference>
<dbReference type="PROSITE" id="PS00455">
    <property type="entry name" value="AMP_BINDING"/>
    <property type="match status" value="1"/>
</dbReference>
<dbReference type="CDD" id="cd05911">
    <property type="entry name" value="Firefly_Luc_like"/>
    <property type="match status" value="1"/>
</dbReference>
<dbReference type="GO" id="GO:0016405">
    <property type="term" value="F:CoA-ligase activity"/>
    <property type="evidence" value="ECO:0007669"/>
    <property type="project" value="TreeGrafter"/>
</dbReference>
<feature type="domain" description="AMP-binding enzyme C-terminal" evidence="5">
    <location>
        <begin position="443"/>
        <end position="519"/>
    </location>
</feature>
<keyword evidence="2" id="KW-0547">Nucleotide-binding</keyword>
<dbReference type="InterPro" id="IPR020845">
    <property type="entry name" value="AMP-binding_CS"/>
</dbReference>
<organism evidence="6 7">
    <name type="scientific">Boothiomyces macroporosus</name>
    <dbReference type="NCBI Taxonomy" id="261099"/>
    <lineage>
        <taxon>Eukaryota</taxon>
        <taxon>Fungi</taxon>
        <taxon>Fungi incertae sedis</taxon>
        <taxon>Chytridiomycota</taxon>
        <taxon>Chytridiomycota incertae sedis</taxon>
        <taxon>Chytridiomycetes</taxon>
        <taxon>Rhizophydiales</taxon>
        <taxon>Terramycetaceae</taxon>
        <taxon>Boothiomyces</taxon>
    </lineage>
</organism>
<dbReference type="PANTHER" id="PTHR24096">
    <property type="entry name" value="LONG-CHAIN-FATTY-ACID--COA LIGASE"/>
    <property type="match status" value="1"/>
</dbReference>
<dbReference type="GO" id="GO:0005524">
    <property type="term" value="F:ATP binding"/>
    <property type="evidence" value="ECO:0007669"/>
    <property type="project" value="UniProtKB-KW"/>
</dbReference>
<proteinExistence type="inferred from homology"/>
<dbReference type="AlphaFoldDB" id="A0AAD5UP24"/>
<dbReference type="FunFam" id="3.40.50.12780:FF:000003">
    <property type="entry name" value="Long-chain-fatty-acid--CoA ligase FadD"/>
    <property type="match status" value="1"/>
</dbReference>
<dbReference type="InterPro" id="IPR000873">
    <property type="entry name" value="AMP-dep_synth/lig_dom"/>
</dbReference>
<comment type="similarity">
    <text evidence="1">Belongs to the ATP-dependent AMP-binding enzyme family.</text>
</comment>
<sequence length="538" mass="59173">MVFNSSFPPIHYQPSDTFSAVFFNGNIPKERINKPALIDGVTNEQYTYGQLLTKITSLAAYLHSIGVKRGDVIAIYSPNHIQYPVVIYAAVKLGAVVTTANPNYLASEFAYQLQDSGAKFIFSHDSVLQNALEAGSQAKIPKSKVFVFGSKKVGSHLSIDDMVGLGASKVQSLPVVKYTPRQLKEDTAYLCYSSGTTGRSKGVMTTHDNLVSNIHQLYAFEKMDEKDTTIGVLPFYHIYALNIYLHFGLWRGTTIVVQSKFDLVAFLGMIETYKVTILFIVPPIAIGMAKHPIVSKYNLSSVKFAMSGAAPLGNEVSEEFTKRLGIPIKQGYGMTETSPVTHSNPMDKIVTGSIGVLAPSVQAKLVDPDGNELGYDQEGELCVRGPNIMKGYLNNEKATKETIINGWLHTGDVARVNKDGYFFIVDRIKELIKYKGLQVVPAELESYLLGHPAIADAAVIPRPDANAGEIPKAYVVLKPGAKATELEIQQYIESKTSYHKWLRGGVEFINEIPKSAAGKILRRILRDMDKKNLAKAKL</sequence>
<dbReference type="Proteomes" id="UP001210925">
    <property type="component" value="Unassembled WGS sequence"/>
</dbReference>
<dbReference type="Gene3D" id="3.30.300.30">
    <property type="match status" value="1"/>
</dbReference>
<dbReference type="InterPro" id="IPR045851">
    <property type="entry name" value="AMP-bd_C_sf"/>
</dbReference>
<evidence type="ECO:0000256" key="1">
    <source>
        <dbReference type="ARBA" id="ARBA00006432"/>
    </source>
</evidence>
<dbReference type="Gene3D" id="2.30.38.10">
    <property type="entry name" value="Luciferase, Domain 3"/>
    <property type="match status" value="1"/>
</dbReference>
<comment type="caution">
    <text evidence="6">The sequence shown here is derived from an EMBL/GenBank/DDBJ whole genome shotgun (WGS) entry which is preliminary data.</text>
</comment>
<gene>
    <name evidence="6" type="ORF">HK103_000240</name>
</gene>
<dbReference type="SUPFAM" id="SSF56801">
    <property type="entry name" value="Acetyl-CoA synthetase-like"/>
    <property type="match status" value="1"/>
</dbReference>
<dbReference type="FunFam" id="3.30.300.30:FF:000007">
    <property type="entry name" value="4-coumarate--CoA ligase 2"/>
    <property type="match status" value="1"/>
</dbReference>
<dbReference type="Gene3D" id="3.40.50.980">
    <property type="match status" value="2"/>
</dbReference>
<protein>
    <submittedName>
        <fullName evidence="6">Uncharacterized protein</fullName>
    </submittedName>
</protein>
<name>A0AAD5UP24_9FUNG</name>
<evidence type="ECO:0000259" key="5">
    <source>
        <dbReference type="Pfam" id="PF13193"/>
    </source>
</evidence>
<evidence type="ECO:0000313" key="6">
    <source>
        <dbReference type="EMBL" id="KAJ3260630.1"/>
    </source>
</evidence>
<feature type="domain" description="AMP-dependent synthetase/ligase" evidence="4">
    <location>
        <begin position="31"/>
        <end position="393"/>
    </location>
</feature>
<keyword evidence="7" id="KW-1185">Reference proteome</keyword>
<dbReference type="InterPro" id="IPR025110">
    <property type="entry name" value="AMP-bd_C"/>
</dbReference>
<reference evidence="6" key="1">
    <citation type="submission" date="2020-05" db="EMBL/GenBank/DDBJ databases">
        <title>Phylogenomic resolution of chytrid fungi.</title>
        <authorList>
            <person name="Stajich J.E."/>
            <person name="Amses K."/>
            <person name="Simmons R."/>
            <person name="Seto K."/>
            <person name="Myers J."/>
            <person name="Bonds A."/>
            <person name="Quandt C.A."/>
            <person name="Barry K."/>
            <person name="Liu P."/>
            <person name="Grigoriev I."/>
            <person name="Longcore J.E."/>
            <person name="James T.Y."/>
        </authorList>
    </citation>
    <scope>NUCLEOTIDE SEQUENCE</scope>
    <source>
        <strain evidence="6">PLAUS21</strain>
    </source>
</reference>